<dbReference type="AlphaFoldDB" id="A0A8X6GAK3"/>
<organism evidence="1 2">
    <name type="scientific">Trichonephila clavata</name>
    <name type="common">Joro spider</name>
    <name type="synonym">Nephila clavata</name>
    <dbReference type="NCBI Taxonomy" id="2740835"/>
    <lineage>
        <taxon>Eukaryota</taxon>
        <taxon>Metazoa</taxon>
        <taxon>Ecdysozoa</taxon>
        <taxon>Arthropoda</taxon>
        <taxon>Chelicerata</taxon>
        <taxon>Arachnida</taxon>
        <taxon>Araneae</taxon>
        <taxon>Araneomorphae</taxon>
        <taxon>Entelegynae</taxon>
        <taxon>Araneoidea</taxon>
        <taxon>Nephilidae</taxon>
        <taxon>Trichonephila</taxon>
    </lineage>
</organism>
<protein>
    <submittedName>
        <fullName evidence="1">Uncharacterized protein</fullName>
    </submittedName>
</protein>
<dbReference type="Proteomes" id="UP000887116">
    <property type="component" value="Unassembled WGS sequence"/>
</dbReference>
<evidence type="ECO:0000313" key="1">
    <source>
        <dbReference type="EMBL" id="GFR00227.1"/>
    </source>
</evidence>
<dbReference type="EMBL" id="BMAO01034966">
    <property type="protein sequence ID" value="GFR00227.1"/>
    <property type="molecule type" value="Genomic_DNA"/>
</dbReference>
<keyword evidence="2" id="KW-1185">Reference proteome</keyword>
<dbReference type="OrthoDB" id="10017160at2759"/>
<comment type="caution">
    <text evidence="1">The sequence shown here is derived from an EMBL/GenBank/DDBJ whole genome shotgun (WGS) entry which is preliminary data.</text>
</comment>
<sequence>MSKQMVRRLCRQFSEGHQSVHDEERNRRPSLINNDLVELGRQRVMENLHFTITELSSRFPQILRSLLHEIVTKHLLFKKLFARWVPKNLTPEHKIQRLGAALTFLQRYYDDGDEVLDR</sequence>
<evidence type="ECO:0000313" key="2">
    <source>
        <dbReference type="Proteomes" id="UP000887116"/>
    </source>
</evidence>
<name>A0A8X6GAK3_TRICU</name>
<gene>
    <name evidence="1" type="primary">B7P43_G10842</name>
    <name evidence="1" type="ORF">TNCT_683051</name>
</gene>
<accession>A0A8X6GAK3</accession>
<proteinExistence type="predicted"/>
<reference evidence="1" key="1">
    <citation type="submission" date="2020-07" db="EMBL/GenBank/DDBJ databases">
        <title>Multicomponent nature underlies the extraordinary mechanical properties of spider dragline silk.</title>
        <authorList>
            <person name="Kono N."/>
            <person name="Nakamura H."/>
            <person name="Mori M."/>
            <person name="Yoshida Y."/>
            <person name="Ohtoshi R."/>
            <person name="Malay A.D."/>
            <person name="Moran D.A.P."/>
            <person name="Tomita M."/>
            <person name="Numata K."/>
            <person name="Arakawa K."/>
        </authorList>
    </citation>
    <scope>NUCLEOTIDE SEQUENCE</scope>
</reference>